<dbReference type="GO" id="GO:0004673">
    <property type="term" value="F:protein histidine kinase activity"/>
    <property type="evidence" value="ECO:0007669"/>
    <property type="project" value="UniProtKB-EC"/>
</dbReference>
<keyword evidence="1" id="KW-1133">Transmembrane helix</keyword>
<proteinExistence type="predicted"/>
<reference evidence="2" key="1">
    <citation type="submission" date="2019-04" db="EMBL/GenBank/DDBJ databases">
        <authorList>
            <consortium name="Pathogen Informatics"/>
        </authorList>
    </citation>
    <scope>NUCLEOTIDE SEQUENCE</scope>
    <source>
        <strain evidence="2">NCTC9183</strain>
    </source>
</reference>
<sequence length="83" mass="9633">MIFIAFDSRELDAAQARGQRNMAIMLGAAALVIAATILAQFWFRRYRRSRKQLLEAMARKESWWRLAIWRGGRARDPQPALVD</sequence>
<protein>
    <submittedName>
        <fullName evidence="2">Sensor protein of zinc sigma-54-dependent two-component system</fullName>
        <ecNumber evidence="2">2.7.13.3</ecNumber>
    </submittedName>
</protein>
<evidence type="ECO:0000313" key="2">
    <source>
        <dbReference type="EMBL" id="VTM49252.1"/>
    </source>
</evidence>
<keyword evidence="1" id="KW-0812">Transmembrane</keyword>
<dbReference type="EMBL" id="CABDVL010000003">
    <property type="protein sequence ID" value="VTM49252.1"/>
    <property type="molecule type" value="Genomic_DNA"/>
</dbReference>
<dbReference type="EC" id="2.7.13.3" evidence="2"/>
<gene>
    <name evidence="2" type="primary">zraS_2</name>
    <name evidence="2" type="ORF">NCTC9183_00784</name>
</gene>
<keyword evidence="1" id="KW-0472">Membrane</keyword>
<dbReference type="Proteomes" id="UP000507695">
    <property type="component" value="Unassembled WGS sequence"/>
</dbReference>
<organism evidence="2">
    <name type="scientific">Klebsiella pneumoniae</name>
    <dbReference type="NCBI Taxonomy" id="573"/>
    <lineage>
        <taxon>Bacteria</taxon>
        <taxon>Pseudomonadati</taxon>
        <taxon>Pseudomonadota</taxon>
        <taxon>Gammaproteobacteria</taxon>
        <taxon>Enterobacterales</taxon>
        <taxon>Enterobacteriaceae</taxon>
        <taxon>Klebsiella/Raoultella group</taxon>
        <taxon>Klebsiella</taxon>
        <taxon>Klebsiella pneumoniae complex</taxon>
    </lineage>
</organism>
<keyword evidence="2" id="KW-0808">Transferase</keyword>
<accession>A0A4P0XLQ4</accession>
<evidence type="ECO:0000256" key="1">
    <source>
        <dbReference type="SAM" id="Phobius"/>
    </source>
</evidence>
<dbReference type="AlphaFoldDB" id="A0A4P0XLQ4"/>
<feature type="transmembrane region" description="Helical" evidence="1">
    <location>
        <begin position="22"/>
        <end position="43"/>
    </location>
</feature>
<name>A0A4P0XLQ4_KLEPN</name>